<dbReference type="HAMAP" id="MF_02242">
    <property type="entry name" value="AIP_synthase"/>
    <property type="match status" value="1"/>
</dbReference>
<keyword evidence="2" id="KW-1133">Transmembrane helix</keyword>
<comment type="similarity">
    <text evidence="2 3">Belongs to the CDP-alcohol phosphatidyltransferase class-I family.</text>
</comment>
<comment type="catalytic activity">
    <reaction evidence="2">
        <text>CDP-2,3-bis-O-(phytanyl)-sn-glycerol + 1D-myo-inositol 3-phosphate = saturated 1-archaetidyl-1D-myo-inositol 3-phosphate + CMP + H(+)</text>
        <dbReference type="Rhea" id="RHEA:36823"/>
        <dbReference type="ChEBI" id="CHEBI:15378"/>
        <dbReference type="ChEBI" id="CHEBI:58401"/>
        <dbReference type="ChEBI" id="CHEBI:60377"/>
        <dbReference type="ChEBI" id="CHEBI:74004"/>
        <dbReference type="ChEBI" id="CHEBI:74006"/>
        <dbReference type="EC" id="2.7.8.39"/>
    </reaction>
</comment>
<sequence>MTQSPSGGDLLLNRARARLAAALDPLARALASSGISPNALTAIGFAVSAAAAYAYFSGRQLEGGLLLLASGFFDVIDGAVARASGKSSRWGGVLDSTLDRYSDLIVLGAIIAAGLCDTLIGLAAMVGSVMVSYVRAKGEIEGVKMSSVGLMERAERIVILAAASVLGYAWVAVTLLAILTHFTVAQRMWHIKKSLRS</sequence>
<reference evidence="4" key="1">
    <citation type="journal article" date="2020" name="mSystems">
        <title>Genome- and Community-Level Interaction Insights into Carbon Utilization and Element Cycling Functions of Hydrothermarchaeota in Hydrothermal Sediment.</title>
        <authorList>
            <person name="Zhou Z."/>
            <person name="Liu Y."/>
            <person name="Xu W."/>
            <person name="Pan J."/>
            <person name="Luo Z.H."/>
            <person name="Li M."/>
        </authorList>
    </citation>
    <scope>NUCLEOTIDE SEQUENCE [LARGE SCALE GENOMIC DNA]</scope>
    <source>
        <strain evidence="4">SpSt-468</strain>
    </source>
</reference>
<evidence type="ECO:0000313" key="4">
    <source>
        <dbReference type="EMBL" id="HFK20106.1"/>
    </source>
</evidence>
<accession>A0A7C3F3S7</accession>
<dbReference type="InterPro" id="IPR043130">
    <property type="entry name" value="CDP-OH_PTrfase_TM_dom"/>
</dbReference>
<dbReference type="UniPathway" id="UPA00085"/>
<dbReference type="InterPro" id="IPR048254">
    <property type="entry name" value="CDP_ALCOHOL_P_TRANSF_CS"/>
</dbReference>
<gene>
    <name evidence="4" type="ORF">ENS19_02385</name>
</gene>
<keyword evidence="2" id="KW-0472">Membrane</keyword>
<organism evidence="4">
    <name type="scientific">Candidatus Methanomethylicus mesodigestus</name>
    <dbReference type="NCBI Taxonomy" id="1867258"/>
    <lineage>
        <taxon>Archaea</taxon>
        <taxon>Thermoproteota</taxon>
        <taxon>Methanosuratincolia</taxon>
        <taxon>Candidatus Methanomethylicales</taxon>
        <taxon>Candidatus Methanomethylicaceae</taxon>
        <taxon>Candidatus Methanomethylicus</taxon>
    </lineage>
</organism>
<comment type="pathway">
    <text evidence="2">Lipid metabolism; phospholipid metabolism.</text>
</comment>
<keyword evidence="1 2" id="KW-0808">Transferase</keyword>
<dbReference type="EMBL" id="DSTX01000002">
    <property type="protein sequence ID" value="HFK20106.1"/>
    <property type="molecule type" value="Genomic_DNA"/>
</dbReference>
<keyword evidence="2" id="KW-1208">Phospholipid metabolism</keyword>
<feature type="active site" description="Proton acceptor" evidence="2">
    <location>
        <position position="99"/>
    </location>
</feature>
<feature type="transmembrane region" description="Helical" evidence="2">
    <location>
        <begin position="63"/>
        <end position="84"/>
    </location>
</feature>
<dbReference type="PROSITE" id="PS00379">
    <property type="entry name" value="CDP_ALCOHOL_P_TRANSF"/>
    <property type="match status" value="1"/>
</dbReference>
<comment type="function">
    <text evidence="2">Catalyzes the formation of archaetidylinositol phosphate (AIP) from CDP-archaeol (CDP-ArOH or CDP-2,3-bis-(O-phytanyl)-sn-glycerol) and 1L-myo-inositol 1-phosphate (IP or 1D-myo-inositol 3-phosphate). AIP is a precursor of archaetidyl-myo-inositol (AI), an ether-type inositol phospholipid ubiquitously distributed in archaea membranes and essential for glycolipid biosynthesis in archaea.</text>
</comment>
<protein>
    <recommendedName>
        <fullName evidence="2">Archaetidylinositol phosphate synthase</fullName>
        <shortName evidence="2">AIP synthase</shortName>
        <ecNumber evidence="2">2.7.8.39</ecNumber>
    </recommendedName>
</protein>
<feature type="binding site" evidence="2">
    <location>
        <position position="77"/>
    </location>
    <ligand>
        <name>Mg(2+)</name>
        <dbReference type="ChEBI" id="CHEBI:18420"/>
        <label>1</label>
    </ligand>
</feature>
<comment type="subcellular location">
    <subcellularLocation>
        <location evidence="2">Cell membrane</location>
        <topology evidence="2">Multi-pass membrane protein</topology>
    </subcellularLocation>
</comment>
<dbReference type="InterPro" id="IPR044270">
    <property type="entry name" value="AIP_synthase"/>
</dbReference>
<dbReference type="GO" id="GO:0016780">
    <property type="term" value="F:phosphotransferase activity, for other substituted phosphate groups"/>
    <property type="evidence" value="ECO:0007669"/>
    <property type="project" value="UniProtKB-UniRule"/>
</dbReference>
<dbReference type="GO" id="GO:0005886">
    <property type="term" value="C:plasma membrane"/>
    <property type="evidence" value="ECO:0007669"/>
    <property type="project" value="UniProtKB-SubCell"/>
</dbReference>
<feature type="binding site" evidence="2">
    <location>
        <position position="99"/>
    </location>
    <ligand>
        <name>Mg(2+)</name>
        <dbReference type="ChEBI" id="CHEBI:18420"/>
        <label>2</label>
    </ligand>
</feature>
<keyword evidence="2" id="KW-0443">Lipid metabolism</keyword>
<proteinExistence type="inferred from homology"/>
<feature type="binding site" evidence="2">
    <location>
        <position position="95"/>
    </location>
    <ligand>
        <name>Mg(2+)</name>
        <dbReference type="ChEBI" id="CHEBI:18420"/>
        <label>1</label>
    </ligand>
</feature>
<dbReference type="GO" id="GO:0000287">
    <property type="term" value="F:magnesium ion binding"/>
    <property type="evidence" value="ECO:0007669"/>
    <property type="project" value="UniProtKB-UniRule"/>
</dbReference>
<feature type="binding site" evidence="2">
    <location>
        <position position="74"/>
    </location>
    <ligand>
        <name>Mg(2+)</name>
        <dbReference type="ChEBI" id="CHEBI:18420"/>
        <label>1</label>
    </ligand>
</feature>
<feature type="binding site" evidence="2">
    <location>
        <position position="74"/>
    </location>
    <ligand>
        <name>Mg(2+)</name>
        <dbReference type="ChEBI" id="CHEBI:18420"/>
        <label>2</label>
    </ligand>
</feature>
<keyword evidence="2" id="KW-0444">Lipid biosynthesis</keyword>
<feature type="transmembrane region" description="Helical" evidence="2">
    <location>
        <begin position="104"/>
        <end position="136"/>
    </location>
</feature>
<feature type="binding site" evidence="2">
    <location>
        <position position="95"/>
    </location>
    <ligand>
        <name>Mg(2+)</name>
        <dbReference type="ChEBI" id="CHEBI:18420"/>
        <label>2</label>
    </ligand>
</feature>
<evidence type="ECO:0000256" key="3">
    <source>
        <dbReference type="RuleBase" id="RU003750"/>
    </source>
</evidence>
<keyword evidence="2" id="KW-1003">Cell membrane</keyword>
<feature type="transmembrane region" description="Helical" evidence="2">
    <location>
        <begin position="35"/>
        <end position="56"/>
    </location>
</feature>
<dbReference type="NCBIfam" id="NF040950">
    <property type="entry name" value="archin_ph_syn"/>
    <property type="match status" value="1"/>
</dbReference>
<name>A0A7C3F3S7_9CREN</name>
<dbReference type="AlphaFoldDB" id="A0A7C3F3S7"/>
<dbReference type="InterPro" id="IPR000462">
    <property type="entry name" value="CDP-OH_P_trans"/>
</dbReference>
<dbReference type="EC" id="2.7.8.39" evidence="2"/>
<keyword evidence="2" id="KW-0464">Manganese</keyword>
<comment type="caution">
    <text evidence="4">The sequence shown here is derived from an EMBL/GenBank/DDBJ whole genome shotgun (WGS) entry which is preliminary data.</text>
</comment>
<keyword evidence="2" id="KW-0479">Metal-binding</keyword>
<dbReference type="InterPro" id="IPR054868">
    <property type="entry name" value="archin_ph_syn"/>
</dbReference>
<dbReference type="Gene3D" id="1.20.120.1760">
    <property type="match status" value="1"/>
</dbReference>
<feature type="transmembrane region" description="Helical" evidence="2">
    <location>
        <begin position="157"/>
        <end position="179"/>
    </location>
</feature>
<evidence type="ECO:0000256" key="1">
    <source>
        <dbReference type="ARBA" id="ARBA00022679"/>
    </source>
</evidence>
<keyword evidence="2" id="KW-0812">Transmembrane</keyword>
<dbReference type="Pfam" id="PF01066">
    <property type="entry name" value="CDP-OH_P_transf"/>
    <property type="match status" value="1"/>
</dbReference>
<keyword evidence="2" id="KW-0460">Magnesium</keyword>
<dbReference type="GO" id="GO:0008654">
    <property type="term" value="P:phospholipid biosynthetic process"/>
    <property type="evidence" value="ECO:0007669"/>
    <property type="project" value="UniProtKB-UniRule"/>
</dbReference>
<evidence type="ECO:0000256" key="2">
    <source>
        <dbReference type="HAMAP-Rule" id="MF_02242"/>
    </source>
</evidence>
<comment type="cofactor">
    <cofactor evidence="2">
        <name>Mn(2+)</name>
        <dbReference type="ChEBI" id="CHEBI:29035"/>
    </cofactor>
    <cofactor evidence="2">
        <name>Mg(2+)</name>
        <dbReference type="ChEBI" id="CHEBI:18420"/>
    </cofactor>
    <text evidence="2">Binds 2 Mg(2+) or Mn(2+) ions per subunit.</text>
</comment>